<gene>
    <name evidence="1" type="ORF">JK358_34835</name>
</gene>
<proteinExistence type="predicted"/>
<evidence type="ECO:0000313" key="1">
    <source>
        <dbReference type="EMBL" id="MBL1079593.1"/>
    </source>
</evidence>
<name>A0ABS1MG14_9NOCA</name>
<protein>
    <submittedName>
        <fullName evidence="1">Uncharacterized protein</fullName>
    </submittedName>
</protein>
<keyword evidence="2" id="KW-1185">Reference proteome</keyword>
<evidence type="ECO:0000313" key="2">
    <source>
        <dbReference type="Proteomes" id="UP000602198"/>
    </source>
</evidence>
<accession>A0ABS1MG14</accession>
<comment type="caution">
    <text evidence="1">The sequence shown here is derived from an EMBL/GenBank/DDBJ whole genome shotgun (WGS) entry which is preliminary data.</text>
</comment>
<organism evidence="1 2">
    <name type="scientific">Nocardia acididurans</name>
    <dbReference type="NCBI Taxonomy" id="2802282"/>
    <lineage>
        <taxon>Bacteria</taxon>
        <taxon>Bacillati</taxon>
        <taxon>Actinomycetota</taxon>
        <taxon>Actinomycetes</taxon>
        <taxon>Mycobacteriales</taxon>
        <taxon>Nocardiaceae</taxon>
        <taxon>Nocardia</taxon>
    </lineage>
</organism>
<reference evidence="1 2" key="1">
    <citation type="submission" date="2021-01" db="EMBL/GenBank/DDBJ databases">
        <title>WGS of actinomycetes isolated from Thailand.</title>
        <authorList>
            <person name="Thawai C."/>
        </authorList>
    </citation>
    <scope>NUCLEOTIDE SEQUENCE [LARGE SCALE GENOMIC DNA]</scope>
    <source>
        <strain evidence="1 2">LPG 2</strain>
    </source>
</reference>
<sequence length="57" mass="6244">MIATDDFEDLGVPRGAICAILDVYTSDEFELDYADPETGATILFFSARTDQIAPLDN</sequence>
<dbReference type="RefSeq" id="WP_201956467.1">
    <property type="nucleotide sequence ID" value="NZ_JAERRJ010000017.1"/>
</dbReference>
<dbReference type="EMBL" id="JAERRJ010000017">
    <property type="protein sequence ID" value="MBL1079593.1"/>
    <property type="molecule type" value="Genomic_DNA"/>
</dbReference>
<dbReference type="Proteomes" id="UP000602198">
    <property type="component" value="Unassembled WGS sequence"/>
</dbReference>